<feature type="compositionally biased region" description="Polar residues" evidence="1">
    <location>
        <begin position="183"/>
        <end position="193"/>
    </location>
</feature>
<name>A0A6A5VZQ7_9PLEO</name>
<feature type="region of interest" description="Disordered" evidence="1">
    <location>
        <begin position="309"/>
        <end position="366"/>
    </location>
</feature>
<reference evidence="2" key="1">
    <citation type="journal article" date="2020" name="Stud. Mycol.">
        <title>101 Dothideomycetes genomes: a test case for predicting lifestyles and emergence of pathogens.</title>
        <authorList>
            <person name="Haridas S."/>
            <person name="Albert R."/>
            <person name="Binder M."/>
            <person name="Bloem J."/>
            <person name="Labutti K."/>
            <person name="Salamov A."/>
            <person name="Andreopoulos B."/>
            <person name="Baker S."/>
            <person name="Barry K."/>
            <person name="Bills G."/>
            <person name="Bluhm B."/>
            <person name="Cannon C."/>
            <person name="Castanera R."/>
            <person name="Culley D."/>
            <person name="Daum C."/>
            <person name="Ezra D."/>
            <person name="Gonzalez J."/>
            <person name="Henrissat B."/>
            <person name="Kuo A."/>
            <person name="Liang C."/>
            <person name="Lipzen A."/>
            <person name="Lutzoni F."/>
            <person name="Magnuson J."/>
            <person name="Mondo S."/>
            <person name="Nolan M."/>
            <person name="Ohm R."/>
            <person name="Pangilinan J."/>
            <person name="Park H.-J."/>
            <person name="Ramirez L."/>
            <person name="Alfaro M."/>
            <person name="Sun H."/>
            <person name="Tritt A."/>
            <person name="Yoshinaga Y."/>
            <person name="Zwiers L.-H."/>
            <person name="Turgeon B."/>
            <person name="Goodwin S."/>
            <person name="Spatafora J."/>
            <person name="Crous P."/>
            <person name="Grigoriev I."/>
        </authorList>
    </citation>
    <scope>NUCLEOTIDE SEQUENCE</scope>
    <source>
        <strain evidence="2">CBS 123094</strain>
    </source>
</reference>
<evidence type="ECO:0000313" key="2">
    <source>
        <dbReference type="EMBL" id="KAF1994930.1"/>
    </source>
</evidence>
<feature type="compositionally biased region" description="Basic and acidic residues" evidence="1">
    <location>
        <begin position="242"/>
        <end position="253"/>
    </location>
</feature>
<feature type="compositionally biased region" description="Polar residues" evidence="1">
    <location>
        <begin position="129"/>
        <end position="139"/>
    </location>
</feature>
<dbReference type="Proteomes" id="UP000799779">
    <property type="component" value="Unassembled WGS sequence"/>
</dbReference>
<feature type="region of interest" description="Disordered" evidence="1">
    <location>
        <begin position="389"/>
        <end position="448"/>
    </location>
</feature>
<accession>A0A6A5VZQ7</accession>
<evidence type="ECO:0000313" key="3">
    <source>
        <dbReference type="Proteomes" id="UP000799779"/>
    </source>
</evidence>
<protein>
    <submittedName>
        <fullName evidence="2">Uncharacterized protein</fullName>
    </submittedName>
</protein>
<proteinExistence type="predicted"/>
<sequence>MPSKPQSPDPHSTLPQTLPRKPRPKTKEVESASARAGSAGGILLFKEQAGSKGTNRKKEEGTMSSKPQAKQKTTSAPSKEVQKDAPTPEPASASTGPNRQRRRPRKLVRDPVTETQTTVPAEPTAVKPTGTSQTASTTELEALKSRVRGLEAKVEELYNSGATGQPARSPRRRGKGRKGSSATQVPTMSTLDPSTPRVEEVVEEEEEADEELERLEDELEVARRDLEAYGPSRARPRSKRTTSRETEYVEEIPRGAPGVEVMSPADRQVTLTGSYRIPLPTSVNMEDVKTIQSGVTAAQNVARSFLEQRRARQAAGATQVPSSASPPTVAPKSKPKAKSKGKQPVSSTVAEAGKQSESDQGQSWGEWFGGYSMAITRAVKTIEADAALESQKGARPAARRPAQVSRTASAASAKGTAKTTGKTGTGQRPPLKARQGNLSSEQVRGLMN</sequence>
<organism evidence="2 3">
    <name type="scientific">Amniculicola lignicola CBS 123094</name>
    <dbReference type="NCBI Taxonomy" id="1392246"/>
    <lineage>
        <taxon>Eukaryota</taxon>
        <taxon>Fungi</taxon>
        <taxon>Dikarya</taxon>
        <taxon>Ascomycota</taxon>
        <taxon>Pezizomycotina</taxon>
        <taxon>Dothideomycetes</taxon>
        <taxon>Pleosporomycetidae</taxon>
        <taxon>Pleosporales</taxon>
        <taxon>Amniculicolaceae</taxon>
        <taxon>Amniculicola</taxon>
    </lineage>
</organism>
<feature type="region of interest" description="Disordered" evidence="1">
    <location>
        <begin position="1"/>
        <end position="264"/>
    </location>
</feature>
<dbReference type="EMBL" id="ML977649">
    <property type="protein sequence ID" value="KAF1994930.1"/>
    <property type="molecule type" value="Genomic_DNA"/>
</dbReference>
<feature type="compositionally biased region" description="Low complexity" evidence="1">
    <location>
        <begin position="313"/>
        <end position="332"/>
    </location>
</feature>
<feature type="compositionally biased region" description="Acidic residues" evidence="1">
    <location>
        <begin position="201"/>
        <end position="219"/>
    </location>
</feature>
<feature type="compositionally biased region" description="Polar residues" evidence="1">
    <location>
        <begin position="62"/>
        <end position="77"/>
    </location>
</feature>
<feature type="compositionally biased region" description="Basic and acidic residues" evidence="1">
    <location>
        <begin position="141"/>
        <end position="156"/>
    </location>
</feature>
<dbReference type="AlphaFoldDB" id="A0A6A5VZQ7"/>
<keyword evidence="3" id="KW-1185">Reference proteome</keyword>
<dbReference type="OrthoDB" id="3946385at2759"/>
<feature type="compositionally biased region" description="Low complexity" evidence="1">
    <location>
        <begin position="407"/>
        <end position="426"/>
    </location>
</feature>
<gene>
    <name evidence="2" type="ORF">P154DRAFT_567037</name>
</gene>
<evidence type="ECO:0000256" key="1">
    <source>
        <dbReference type="SAM" id="MobiDB-lite"/>
    </source>
</evidence>
<feature type="compositionally biased region" description="Basic residues" evidence="1">
    <location>
        <begin position="169"/>
        <end position="178"/>
    </location>
</feature>